<name>A0A0A9A8K2_ARUDO</name>
<organism evidence="1">
    <name type="scientific">Arundo donax</name>
    <name type="common">Giant reed</name>
    <name type="synonym">Donax arundinaceus</name>
    <dbReference type="NCBI Taxonomy" id="35708"/>
    <lineage>
        <taxon>Eukaryota</taxon>
        <taxon>Viridiplantae</taxon>
        <taxon>Streptophyta</taxon>
        <taxon>Embryophyta</taxon>
        <taxon>Tracheophyta</taxon>
        <taxon>Spermatophyta</taxon>
        <taxon>Magnoliopsida</taxon>
        <taxon>Liliopsida</taxon>
        <taxon>Poales</taxon>
        <taxon>Poaceae</taxon>
        <taxon>PACMAD clade</taxon>
        <taxon>Arundinoideae</taxon>
        <taxon>Arundineae</taxon>
        <taxon>Arundo</taxon>
    </lineage>
</organism>
<sequence>MANGGETWMTAWLRREVEEVMDGVDPAVLDQRQRKRVTPALWHGVVGDEQASGSGREGKCPFRLGQLPNRVYGESP</sequence>
<dbReference type="EMBL" id="GBRH01254518">
    <property type="protein sequence ID" value="JAD43377.1"/>
    <property type="molecule type" value="Transcribed_RNA"/>
</dbReference>
<evidence type="ECO:0000313" key="1">
    <source>
        <dbReference type="EMBL" id="JAD43377.1"/>
    </source>
</evidence>
<reference evidence="1" key="1">
    <citation type="submission" date="2014-09" db="EMBL/GenBank/DDBJ databases">
        <authorList>
            <person name="Magalhaes I.L.F."/>
            <person name="Oliveira U."/>
            <person name="Santos F.R."/>
            <person name="Vidigal T.H.D.A."/>
            <person name="Brescovit A.D."/>
            <person name="Santos A.J."/>
        </authorList>
    </citation>
    <scope>NUCLEOTIDE SEQUENCE</scope>
    <source>
        <tissue evidence="1">Shoot tissue taken approximately 20 cm above the soil surface</tissue>
    </source>
</reference>
<protein>
    <submittedName>
        <fullName evidence="1">Uncharacterized protein</fullName>
    </submittedName>
</protein>
<reference evidence="1" key="2">
    <citation type="journal article" date="2015" name="Data Brief">
        <title>Shoot transcriptome of the giant reed, Arundo donax.</title>
        <authorList>
            <person name="Barrero R.A."/>
            <person name="Guerrero F.D."/>
            <person name="Moolhuijzen P."/>
            <person name="Goolsby J.A."/>
            <person name="Tidwell J."/>
            <person name="Bellgard S.E."/>
            <person name="Bellgard M.I."/>
        </authorList>
    </citation>
    <scope>NUCLEOTIDE SEQUENCE</scope>
    <source>
        <tissue evidence="1">Shoot tissue taken approximately 20 cm above the soil surface</tissue>
    </source>
</reference>
<dbReference type="AlphaFoldDB" id="A0A0A9A8K2"/>
<proteinExistence type="predicted"/>
<accession>A0A0A9A8K2</accession>